<dbReference type="AlphaFoldDB" id="A0A853P4Q9"/>
<evidence type="ECO:0000313" key="1">
    <source>
        <dbReference type="EMBL" id="OCM70853.1"/>
    </source>
</evidence>
<comment type="caution">
    <text evidence="1">The sequence shown here is derived from an EMBL/GenBank/DDBJ whole genome shotgun (WGS) entry which is preliminary data.</text>
</comment>
<evidence type="ECO:0000313" key="2">
    <source>
        <dbReference type="Proteomes" id="UP000093122"/>
    </source>
</evidence>
<name>A0A853P4Q9_STRAG</name>
<protein>
    <submittedName>
        <fullName evidence="1">Uncharacterized protein</fullName>
    </submittedName>
</protein>
<gene>
    <name evidence="1" type="ORF">AX245_03250</name>
</gene>
<dbReference type="EMBL" id="MAWT01000042">
    <property type="protein sequence ID" value="OCM70853.1"/>
    <property type="molecule type" value="Genomic_DNA"/>
</dbReference>
<dbReference type="Proteomes" id="UP000093122">
    <property type="component" value="Unassembled WGS sequence"/>
</dbReference>
<organism evidence="1 2">
    <name type="scientific">Streptococcus agalactiae</name>
    <dbReference type="NCBI Taxonomy" id="1311"/>
    <lineage>
        <taxon>Bacteria</taxon>
        <taxon>Bacillati</taxon>
        <taxon>Bacillota</taxon>
        <taxon>Bacilli</taxon>
        <taxon>Lactobacillales</taxon>
        <taxon>Streptococcaceae</taxon>
        <taxon>Streptococcus</taxon>
    </lineage>
</organism>
<sequence length="357" mass="40807">MEIDKILEEVIEKIPKINSSSDYWLVRSNSGEFYTDFNINSYIGIGWNEISLENIKSANNDADSLKNILRAQLTIDEEKELSEQSYGSIAGQLLRFVNKIKINDIIVVPSERSERFIVGKVISLPYEESSAADQITENNPGDYHKSNYVKRIKIKWINHFKRSDADSALYKMIYTHNTLSDINDYKTYINRALYRYYIEDEKLFISYKVTETDDISSESLGQFIYQYSLLNRLISPTNKLDVKSNVQSPGDVEFISHVVKDGLLIFALIAGGGATFFGGKISIFGIEFEYPGILKNYHKYKNEKRSEQIDNDSKQLELIREAVKLSSELQVPISALGIEVPDKLEDALNSVIEDEQL</sequence>
<reference evidence="1 2" key="1">
    <citation type="journal article" date="2016" name="Sci. Rep.">
        <title>Serotype IV Streptococcus agalactiae ST-452 has arisen from large genomic recombination events between CC23 and the hypervirulent CC17 lineages.</title>
        <authorList>
            <person name="Campisi E."/>
            <person name="Rinaudo C.D."/>
            <person name="Donati C."/>
            <person name="Barucco M."/>
            <person name="Torricelli G."/>
            <person name="Edwards M.S."/>
            <person name="Baker C.J."/>
            <person name="Margarit I."/>
            <person name="Rosini R."/>
        </authorList>
    </citation>
    <scope>NUCLEOTIDE SEQUENCE [LARGE SCALE GENOMIC DNA]</scope>
    <source>
        <strain evidence="1 2">CZ-PW-140</strain>
    </source>
</reference>
<proteinExistence type="predicted"/>
<accession>A0A853P4Q9</accession>
<dbReference type="RefSeq" id="WP_017647292.1">
    <property type="nucleotide sequence ID" value="NZ_CP101992.1"/>
</dbReference>